<gene>
    <name evidence="14" type="ORF">NTEN_LOCUS110</name>
</gene>
<evidence type="ECO:0000313" key="15">
    <source>
        <dbReference type="Proteomes" id="UP000479000"/>
    </source>
</evidence>
<dbReference type="InterPro" id="IPR013759">
    <property type="entry name" value="Topo_IIA_B_C"/>
</dbReference>
<evidence type="ECO:0000256" key="11">
    <source>
        <dbReference type="RuleBase" id="RU362094"/>
    </source>
</evidence>
<dbReference type="FunFam" id="3.40.50.670:FF:000001">
    <property type="entry name" value="DNA topoisomerase 2"/>
    <property type="match status" value="1"/>
</dbReference>
<evidence type="ECO:0000256" key="4">
    <source>
        <dbReference type="ARBA" id="ARBA00011080"/>
    </source>
</evidence>
<dbReference type="Gene3D" id="3.90.199.10">
    <property type="entry name" value="Topoisomerase II, domain 5"/>
    <property type="match status" value="1"/>
</dbReference>
<dbReference type="SUPFAM" id="SSF54211">
    <property type="entry name" value="Ribosomal protein S5 domain 2-like"/>
    <property type="match status" value="1"/>
</dbReference>
<dbReference type="AlphaFoldDB" id="A0A6H5FUC1"/>
<comment type="subunit">
    <text evidence="11">Homodimer.</text>
</comment>
<dbReference type="InterPro" id="IPR006171">
    <property type="entry name" value="TOPRIM_dom"/>
</dbReference>
<evidence type="ECO:0000256" key="7">
    <source>
        <dbReference type="ARBA" id="ARBA00023029"/>
    </source>
</evidence>
<dbReference type="GO" id="GO:0000819">
    <property type="term" value="P:sister chromatid segregation"/>
    <property type="evidence" value="ECO:0007669"/>
    <property type="project" value="TreeGrafter"/>
</dbReference>
<keyword evidence="9 10" id="KW-0413">Isomerase</keyword>
<evidence type="ECO:0000256" key="8">
    <source>
        <dbReference type="ARBA" id="ARBA00023125"/>
    </source>
</evidence>
<dbReference type="EMBL" id="CADCXU010000182">
    <property type="protein sequence ID" value="CAA9993123.1"/>
    <property type="molecule type" value="Genomic_DNA"/>
</dbReference>
<evidence type="ECO:0000256" key="5">
    <source>
        <dbReference type="ARBA" id="ARBA00022741"/>
    </source>
</evidence>
<comment type="similarity">
    <text evidence="4 11">Belongs to the type II topoisomerase family.</text>
</comment>
<reference evidence="14 15" key="1">
    <citation type="submission" date="2020-02" db="EMBL/GenBank/DDBJ databases">
        <authorList>
            <person name="Ferguson B K."/>
        </authorList>
    </citation>
    <scope>NUCLEOTIDE SEQUENCE [LARGE SCALE GENOMIC DNA]</scope>
</reference>
<evidence type="ECO:0000256" key="10">
    <source>
        <dbReference type="PROSITE-ProRule" id="PRU01384"/>
    </source>
</evidence>
<keyword evidence="8 10" id="KW-0238">DNA-binding</keyword>
<proteinExistence type="inferred from homology"/>
<dbReference type="Pfam" id="PF00204">
    <property type="entry name" value="DNA_gyraseB"/>
    <property type="match status" value="1"/>
</dbReference>
<dbReference type="InterPro" id="IPR014721">
    <property type="entry name" value="Ribsml_uS5_D2-typ_fold_subgr"/>
</dbReference>
<dbReference type="Pfam" id="PF01751">
    <property type="entry name" value="Toprim"/>
    <property type="match status" value="1"/>
</dbReference>
<dbReference type="PROSITE" id="PS52040">
    <property type="entry name" value="TOPO_IIA"/>
    <property type="match status" value="1"/>
</dbReference>
<protein>
    <recommendedName>
        <fullName evidence="11">DNA topoisomerase 2</fullName>
        <ecNumber evidence="11">5.6.2.2</ecNumber>
    </recommendedName>
</protein>
<dbReference type="Gene3D" id="3.40.50.670">
    <property type="match status" value="1"/>
</dbReference>
<dbReference type="GO" id="GO:0005524">
    <property type="term" value="F:ATP binding"/>
    <property type="evidence" value="ECO:0007669"/>
    <property type="project" value="UniProtKB-UniRule"/>
</dbReference>
<dbReference type="InterPro" id="IPR018522">
    <property type="entry name" value="TopoIIA_CS"/>
</dbReference>
<dbReference type="SMART" id="SM00434">
    <property type="entry name" value="TOP4c"/>
    <property type="match status" value="1"/>
</dbReference>
<dbReference type="GO" id="GO:0005634">
    <property type="term" value="C:nucleus"/>
    <property type="evidence" value="ECO:0007669"/>
    <property type="project" value="TreeGrafter"/>
</dbReference>
<feature type="active site" description="O-(5'-phospho-DNA)-tyrosine intermediate" evidence="10">
    <location>
        <position position="442"/>
    </location>
</feature>
<dbReference type="PROSITE" id="PS00177">
    <property type="entry name" value="TOPOISOMERASE_II"/>
    <property type="match status" value="1"/>
</dbReference>
<dbReference type="PRINTS" id="PR01158">
    <property type="entry name" value="TOPISMRASEII"/>
</dbReference>
<comment type="cofactor">
    <cofactor evidence="3">
        <name>Mg(2+)</name>
        <dbReference type="ChEBI" id="CHEBI:18420"/>
    </cofactor>
</comment>
<keyword evidence="5 11" id="KW-0547">Nucleotide-binding</keyword>
<dbReference type="GO" id="GO:0003918">
    <property type="term" value="F:DNA topoisomerase type II (double strand cut, ATP-hydrolyzing) activity"/>
    <property type="evidence" value="ECO:0007669"/>
    <property type="project" value="UniProtKB-UniRule"/>
</dbReference>
<dbReference type="InterPro" id="IPR050634">
    <property type="entry name" value="DNA_Topoisomerase_II"/>
</dbReference>
<name>A0A6H5FUC1_9HEMI</name>
<sequence>MEKLDKDTIDLLSRRAYDVAASTRGIKVFLNGTRLPGGRHVDYVTDALIKNLIEQIKKKNKGGMTIKPFQVKSHMWIFINCLIVNPTFDSQTKENMTLQAKNFGSKCTLSDKFLTQVAKSGLVEQVLTWAKFKAQTILEKAGGGKKKSKLRGIPKLDDANDAGTKNSLSCTLILTEGDSAKALAVSGLGVIGRDKYGVFPLRGKLLNVREASHKQILENAEINNIIKIVGLKYKMKYETREDLETLRYGKIMIMTDQDQVWVRRPRKRRKSTSATWRGIGSSSSTPEPNATSTSSWPSARNASSKGRNGSPIGWWSGRGGKSWACRKSISTLKIRNRFRSRISSTKNWCCFRTLITNDPFLRQSMASSPANARNDSREVRVAQLAGSVAEHSAYHHGEVSLMATIINLAQNYVGTNNINLLQPLGQFGTRLQGGKDAASPRYIFTMLSPLARLIFHPHDDPLLKYQKEDNQRIEPVWYIPVIPMLLVNGADGIGTGWMTKIPNYNPREIIDCLLEMIDGKEPSSNLKPWYKNFRGDVESLIGGKYVLSGEIAVLGEDKVEITELPIGVWTHVYKENVLEPMLAGNEKNESASADNVSAELIFRFFRTSSFSMEQ</sequence>
<keyword evidence="15" id="KW-1185">Reference proteome</keyword>
<keyword evidence="7 10" id="KW-0799">Topoisomerase</keyword>
<dbReference type="Gene3D" id="3.30.230.10">
    <property type="match status" value="1"/>
</dbReference>
<dbReference type="InterPro" id="IPR002205">
    <property type="entry name" value="Topo_IIA_dom_A"/>
</dbReference>
<dbReference type="PANTHER" id="PTHR10169">
    <property type="entry name" value="DNA TOPOISOMERASE/GYRASE"/>
    <property type="match status" value="1"/>
</dbReference>
<dbReference type="EC" id="5.6.2.2" evidence="11"/>
<comment type="function">
    <text evidence="11">Control of topological states of DNA by transient breakage and subsequent rejoining of DNA strands. Topoisomerase II makes double-strand breaks.</text>
</comment>
<accession>A0A6H5FUC1</accession>
<feature type="region of interest" description="Disordered" evidence="12">
    <location>
        <begin position="263"/>
        <end position="314"/>
    </location>
</feature>
<dbReference type="FunFam" id="3.90.199.10:FF:000002">
    <property type="entry name" value="DNA topoisomerase 2"/>
    <property type="match status" value="1"/>
</dbReference>
<dbReference type="GO" id="GO:0006265">
    <property type="term" value="P:DNA topological change"/>
    <property type="evidence" value="ECO:0007669"/>
    <property type="project" value="UniProtKB-UniRule"/>
</dbReference>
<dbReference type="GO" id="GO:0000712">
    <property type="term" value="P:resolution of meiotic recombination intermediates"/>
    <property type="evidence" value="ECO:0007669"/>
    <property type="project" value="TreeGrafter"/>
</dbReference>
<feature type="compositionally biased region" description="Polar residues" evidence="12">
    <location>
        <begin position="272"/>
        <end position="307"/>
    </location>
</feature>
<dbReference type="SUPFAM" id="SSF56719">
    <property type="entry name" value="Type II DNA topoisomerase"/>
    <property type="match status" value="1"/>
</dbReference>
<dbReference type="InterPro" id="IPR001241">
    <property type="entry name" value="Topo_IIA"/>
</dbReference>
<evidence type="ECO:0000259" key="13">
    <source>
        <dbReference type="PROSITE" id="PS52040"/>
    </source>
</evidence>
<evidence type="ECO:0000256" key="9">
    <source>
        <dbReference type="ARBA" id="ARBA00023235"/>
    </source>
</evidence>
<feature type="domain" description="Topo IIA-type catalytic" evidence="13">
    <location>
        <begin position="350"/>
        <end position="614"/>
    </location>
</feature>
<dbReference type="OrthoDB" id="276498at2759"/>
<organism evidence="14 15">
    <name type="scientific">Nesidiocoris tenuis</name>
    <dbReference type="NCBI Taxonomy" id="355587"/>
    <lineage>
        <taxon>Eukaryota</taxon>
        <taxon>Metazoa</taxon>
        <taxon>Ecdysozoa</taxon>
        <taxon>Arthropoda</taxon>
        <taxon>Hexapoda</taxon>
        <taxon>Insecta</taxon>
        <taxon>Pterygota</taxon>
        <taxon>Neoptera</taxon>
        <taxon>Paraneoptera</taxon>
        <taxon>Hemiptera</taxon>
        <taxon>Heteroptera</taxon>
        <taxon>Panheteroptera</taxon>
        <taxon>Cimicomorpha</taxon>
        <taxon>Miridae</taxon>
        <taxon>Dicyphina</taxon>
        <taxon>Nesidiocoris</taxon>
    </lineage>
</organism>
<dbReference type="Gene3D" id="3.30.1360.40">
    <property type="match status" value="1"/>
</dbReference>
<dbReference type="InterPro" id="IPR013506">
    <property type="entry name" value="Topo_IIA_bsu_dom2"/>
</dbReference>
<evidence type="ECO:0000256" key="3">
    <source>
        <dbReference type="ARBA" id="ARBA00001946"/>
    </source>
</evidence>
<dbReference type="InterPro" id="IPR020568">
    <property type="entry name" value="Ribosomal_Su5_D2-typ_SF"/>
</dbReference>
<dbReference type="PANTHER" id="PTHR10169:SF38">
    <property type="entry name" value="DNA TOPOISOMERASE 2"/>
    <property type="match status" value="1"/>
</dbReference>
<dbReference type="InterPro" id="IPR013760">
    <property type="entry name" value="Topo_IIA-like_dom_sf"/>
</dbReference>
<evidence type="ECO:0000256" key="1">
    <source>
        <dbReference type="ARBA" id="ARBA00000185"/>
    </source>
</evidence>
<dbReference type="SMART" id="SM00433">
    <property type="entry name" value="TOP2c"/>
    <property type="match status" value="1"/>
</dbReference>
<evidence type="ECO:0000313" key="14">
    <source>
        <dbReference type="EMBL" id="CAA9993123.1"/>
    </source>
</evidence>
<dbReference type="Pfam" id="PF00521">
    <property type="entry name" value="DNA_topoisoIV"/>
    <property type="match status" value="1"/>
</dbReference>
<dbReference type="CDD" id="cd03481">
    <property type="entry name" value="TopoIIA_Trans_ScTopoIIA"/>
    <property type="match status" value="1"/>
</dbReference>
<evidence type="ECO:0000256" key="12">
    <source>
        <dbReference type="SAM" id="MobiDB-lite"/>
    </source>
</evidence>
<comment type="catalytic activity">
    <reaction evidence="1 10 11">
        <text>ATP-dependent breakage, passage and rejoining of double-stranded DNA.</text>
        <dbReference type="EC" id="5.6.2.2"/>
    </reaction>
</comment>
<evidence type="ECO:0000256" key="2">
    <source>
        <dbReference type="ARBA" id="ARBA00001913"/>
    </source>
</evidence>
<evidence type="ECO:0000256" key="6">
    <source>
        <dbReference type="ARBA" id="ARBA00022840"/>
    </source>
</evidence>
<comment type="cofactor">
    <cofactor evidence="2">
        <name>Ca(2+)</name>
        <dbReference type="ChEBI" id="CHEBI:29108"/>
    </cofactor>
</comment>
<dbReference type="InterPro" id="IPR001154">
    <property type="entry name" value="TopoII_euk"/>
</dbReference>
<dbReference type="Proteomes" id="UP000479000">
    <property type="component" value="Unassembled WGS sequence"/>
</dbReference>
<dbReference type="GO" id="GO:0003677">
    <property type="term" value="F:DNA binding"/>
    <property type="evidence" value="ECO:0007669"/>
    <property type="project" value="UniProtKB-UniRule"/>
</dbReference>
<dbReference type="InterPro" id="IPR013758">
    <property type="entry name" value="Topo_IIA_A/C_ab"/>
</dbReference>
<keyword evidence="6 11" id="KW-0067">ATP-binding</keyword>